<name>A0A820HD24_9BILA</name>
<evidence type="ECO:0000313" key="3">
    <source>
        <dbReference type="Proteomes" id="UP000663873"/>
    </source>
</evidence>
<feature type="chain" id="PRO_5032330523" evidence="1">
    <location>
        <begin position="18"/>
        <end position="418"/>
    </location>
</feature>
<protein>
    <submittedName>
        <fullName evidence="2">Uncharacterized protein</fullName>
    </submittedName>
</protein>
<gene>
    <name evidence="2" type="ORF">UJA718_LOCUS12039</name>
</gene>
<keyword evidence="3" id="KW-1185">Reference proteome</keyword>
<dbReference type="PANTHER" id="PTHR36649">
    <property type="entry name" value="UBIQUITIN-LIKE DOMAIN-CONTAINING PROTEIN"/>
    <property type="match status" value="1"/>
</dbReference>
<reference evidence="2" key="1">
    <citation type="submission" date="2021-02" db="EMBL/GenBank/DDBJ databases">
        <authorList>
            <person name="Nowell W R."/>
        </authorList>
    </citation>
    <scope>NUCLEOTIDE SEQUENCE</scope>
</reference>
<dbReference type="EMBL" id="CAJOBP010001528">
    <property type="protein sequence ID" value="CAF4291415.1"/>
    <property type="molecule type" value="Genomic_DNA"/>
</dbReference>
<dbReference type="AlphaFoldDB" id="A0A820HD24"/>
<evidence type="ECO:0000313" key="2">
    <source>
        <dbReference type="EMBL" id="CAF4291415.1"/>
    </source>
</evidence>
<proteinExistence type="predicted"/>
<organism evidence="2 3">
    <name type="scientific">Rotaria socialis</name>
    <dbReference type="NCBI Taxonomy" id="392032"/>
    <lineage>
        <taxon>Eukaryota</taxon>
        <taxon>Metazoa</taxon>
        <taxon>Spiralia</taxon>
        <taxon>Gnathifera</taxon>
        <taxon>Rotifera</taxon>
        <taxon>Eurotatoria</taxon>
        <taxon>Bdelloidea</taxon>
        <taxon>Philodinida</taxon>
        <taxon>Philodinidae</taxon>
        <taxon>Rotaria</taxon>
    </lineage>
</organism>
<sequence length="418" mass="47662">MIIELILLIFILYVIYLQHCLHHNQGSPENILSDEPLPAEEKSFYQECKSYYNITGIPLISASDEILSDNNTLTATSLKFGIDEDYRALNVPEFLNKICSILNLNINHIERTKLQSGSSILEILIDGKKVNIKLTLKKIYNSLTEKVKEELAKLKVFFMFMGDITSLIMKQKFRSEIKLHPQWNRIYDVGHIYWTGALQDGRDRGKFDYFCPIGWKRYAFDVNDNFDEKFKGWSIGYHGTKFAYGLSILLSGLAPARCAALGKGIYASQSIIYTSHPRYAEVKQIESKDERNFFKNGKYVQFVLQCRILSKNIAVVGPETLGVGGKIAIDTNVSNDVIEWVVKAQDKDLMDFSDPNATIVCTGLMIRVTDNHPGLLPESQWWYSGHICERKACCCLGIDLSELIKQRNDGVKCNFIYE</sequence>
<feature type="signal peptide" evidence="1">
    <location>
        <begin position="1"/>
        <end position="17"/>
    </location>
</feature>
<accession>A0A820HD24</accession>
<dbReference type="SUPFAM" id="SSF56399">
    <property type="entry name" value="ADP-ribosylation"/>
    <property type="match status" value="1"/>
</dbReference>
<keyword evidence="1" id="KW-0732">Signal</keyword>
<dbReference type="Proteomes" id="UP000663873">
    <property type="component" value="Unassembled WGS sequence"/>
</dbReference>
<dbReference type="PANTHER" id="PTHR36649:SF28">
    <property type="entry name" value="UBIQUITIN-LIKE DOMAIN-CONTAINING PROTEIN"/>
    <property type="match status" value="1"/>
</dbReference>
<evidence type="ECO:0000256" key="1">
    <source>
        <dbReference type="SAM" id="SignalP"/>
    </source>
</evidence>
<comment type="caution">
    <text evidence="2">The sequence shown here is derived from an EMBL/GenBank/DDBJ whole genome shotgun (WGS) entry which is preliminary data.</text>
</comment>